<dbReference type="Pfam" id="PF03484">
    <property type="entry name" value="B5"/>
    <property type="match status" value="1"/>
</dbReference>
<evidence type="ECO:0000259" key="18">
    <source>
        <dbReference type="PROSITE" id="PS51447"/>
    </source>
</evidence>
<dbReference type="InterPro" id="IPR033714">
    <property type="entry name" value="tRNA_bind_bactPheRS"/>
</dbReference>
<dbReference type="InterPro" id="IPR005147">
    <property type="entry name" value="tRNA_synthase_B5-dom"/>
</dbReference>
<evidence type="ECO:0000259" key="19">
    <source>
        <dbReference type="PROSITE" id="PS51483"/>
    </source>
</evidence>
<dbReference type="GO" id="GO:0006432">
    <property type="term" value="P:phenylalanyl-tRNA aminoacylation"/>
    <property type="evidence" value="ECO:0007669"/>
    <property type="project" value="UniProtKB-UniRule"/>
</dbReference>
<dbReference type="SUPFAM" id="SSF46955">
    <property type="entry name" value="Putative DNA-binding domain"/>
    <property type="match status" value="1"/>
</dbReference>
<evidence type="ECO:0000256" key="9">
    <source>
        <dbReference type="ARBA" id="ARBA00022840"/>
    </source>
</evidence>
<dbReference type="PROSITE" id="PS50886">
    <property type="entry name" value="TRBD"/>
    <property type="match status" value="1"/>
</dbReference>
<dbReference type="InterPro" id="IPR045060">
    <property type="entry name" value="Phe-tRNA-ligase_IIc_bsu"/>
</dbReference>
<evidence type="ECO:0000256" key="6">
    <source>
        <dbReference type="ARBA" id="ARBA00022598"/>
    </source>
</evidence>
<keyword evidence="10 15" id="KW-0460">Magnesium</keyword>
<dbReference type="FunCoup" id="A0A1B4XG95">
    <property type="interactions" value="478"/>
</dbReference>
<dbReference type="SMART" id="SM00873">
    <property type="entry name" value="B3_4"/>
    <property type="match status" value="1"/>
</dbReference>
<dbReference type="HAMAP" id="MF_00283">
    <property type="entry name" value="Phe_tRNA_synth_beta1"/>
    <property type="match status" value="1"/>
</dbReference>
<dbReference type="Pfam" id="PF01588">
    <property type="entry name" value="tRNA_bind"/>
    <property type="match status" value="1"/>
</dbReference>
<comment type="subcellular location">
    <subcellularLocation>
        <location evidence="1 15">Cytoplasm</location>
    </subcellularLocation>
</comment>
<dbReference type="InterPro" id="IPR020825">
    <property type="entry name" value="Phe-tRNA_synthase-like_B3/B4"/>
</dbReference>
<dbReference type="InterPro" id="IPR012340">
    <property type="entry name" value="NA-bd_OB-fold"/>
</dbReference>
<evidence type="ECO:0000256" key="11">
    <source>
        <dbReference type="ARBA" id="ARBA00022884"/>
    </source>
</evidence>
<dbReference type="Gene3D" id="3.30.930.10">
    <property type="entry name" value="Bira Bifunctional Protein, Domain 2"/>
    <property type="match status" value="1"/>
</dbReference>
<dbReference type="Pfam" id="PF17759">
    <property type="entry name" value="tRNA_synthFbeta"/>
    <property type="match status" value="1"/>
</dbReference>
<feature type="binding site" evidence="15">
    <location>
        <position position="460"/>
    </location>
    <ligand>
        <name>Mg(2+)</name>
        <dbReference type="ChEBI" id="CHEBI:18420"/>
        <note>shared with alpha subunit</note>
    </ligand>
</feature>
<dbReference type="GO" id="GO:0009328">
    <property type="term" value="C:phenylalanine-tRNA ligase complex"/>
    <property type="evidence" value="ECO:0007669"/>
    <property type="project" value="TreeGrafter"/>
</dbReference>
<organism evidence="20 21">
    <name type="scientific">Sulfuricaulis limicola</name>
    <dbReference type="NCBI Taxonomy" id="1620215"/>
    <lineage>
        <taxon>Bacteria</taxon>
        <taxon>Pseudomonadati</taxon>
        <taxon>Pseudomonadota</taxon>
        <taxon>Gammaproteobacteria</taxon>
        <taxon>Acidiferrobacterales</taxon>
        <taxon>Acidiferrobacteraceae</taxon>
        <taxon>Sulfuricaulis</taxon>
    </lineage>
</organism>
<keyword evidence="5 16" id="KW-0820">tRNA-binding</keyword>
<evidence type="ECO:0000256" key="3">
    <source>
        <dbReference type="ARBA" id="ARBA00011209"/>
    </source>
</evidence>
<dbReference type="FunFam" id="3.30.930.10:FF:000022">
    <property type="entry name" value="Phenylalanine--tRNA ligase beta subunit"/>
    <property type="match status" value="1"/>
</dbReference>
<dbReference type="OrthoDB" id="9805455at2"/>
<feature type="binding site" evidence="15">
    <location>
        <position position="464"/>
    </location>
    <ligand>
        <name>Mg(2+)</name>
        <dbReference type="ChEBI" id="CHEBI:18420"/>
        <note>shared with alpha subunit</note>
    </ligand>
</feature>
<dbReference type="FunFam" id="3.50.40.10:FF:000001">
    <property type="entry name" value="Phenylalanine--tRNA ligase beta subunit"/>
    <property type="match status" value="1"/>
</dbReference>
<dbReference type="SUPFAM" id="SSF55681">
    <property type="entry name" value="Class II aaRS and biotin synthetases"/>
    <property type="match status" value="1"/>
</dbReference>
<evidence type="ECO:0000256" key="16">
    <source>
        <dbReference type="PROSITE-ProRule" id="PRU00209"/>
    </source>
</evidence>
<feature type="domain" description="B5" evidence="19">
    <location>
        <begin position="401"/>
        <end position="476"/>
    </location>
</feature>
<protein>
    <recommendedName>
        <fullName evidence="15">Phenylalanine--tRNA ligase beta subunit</fullName>
        <ecNumber evidence="15">6.1.1.20</ecNumber>
    </recommendedName>
    <alternativeName>
        <fullName evidence="15">Phenylalanyl-tRNA synthetase beta subunit</fullName>
        <shortName evidence="15">PheRS</shortName>
    </alternativeName>
</protein>
<evidence type="ECO:0000313" key="21">
    <source>
        <dbReference type="Proteomes" id="UP000243180"/>
    </source>
</evidence>
<dbReference type="PANTHER" id="PTHR10947">
    <property type="entry name" value="PHENYLALANYL-TRNA SYNTHETASE BETA CHAIN AND LEUCINE-RICH REPEAT-CONTAINING PROTEIN 47"/>
    <property type="match status" value="1"/>
</dbReference>
<dbReference type="NCBIfam" id="NF045760">
    <property type="entry name" value="YtpR"/>
    <property type="match status" value="1"/>
</dbReference>
<dbReference type="Gene3D" id="3.50.40.10">
    <property type="entry name" value="Phenylalanyl-trna Synthetase, Chain B, domain 3"/>
    <property type="match status" value="1"/>
</dbReference>
<dbReference type="PANTHER" id="PTHR10947:SF0">
    <property type="entry name" value="PHENYLALANINE--TRNA LIGASE BETA SUBUNIT"/>
    <property type="match status" value="1"/>
</dbReference>
<dbReference type="GO" id="GO:0000287">
    <property type="term" value="F:magnesium ion binding"/>
    <property type="evidence" value="ECO:0007669"/>
    <property type="project" value="UniProtKB-UniRule"/>
</dbReference>
<dbReference type="SMART" id="SM00874">
    <property type="entry name" value="B5"/>
    <property type="match status" value="1"/>
</dbReference>
<proteinExistence type="inferred from homology"/>
<dbReference type="InterPro" id="IPR005121">
    <property type="entry name" value="Fdx_antiC-bd"/>
</dbReference>
<keyword evidence="7 15" id="KW-0479">Metal-binding</keyword>
<dbReference type="Gene3D" id="3.30.56.10">
    <property type="match status" value="2"/>
</dbReference>
<dbReference type="FunFam" id="3.30.70.380:FF:000001">
    <property type="entry name" value="Phenylalanine--tRNA ligase beta subunit"/>
    <property type="match status" value="1"/>
</dbReference>
<dbReference type="AlphaFoldDB" id="A0A1B4XG95"/>
<dbReference type="GO" id="GO:0005524">
    <property type="term" value="F:ATP binding"/>
    <property type="evidence" value="ECO:0007669"/>
    <property type="project" value="UniProtKB-UniRule"/>
</dbReference>
<evidence type="ECO:0000256" key="8">
    <source>
        <dbReference type="ARBA" id="ARBA00022741"/>
    </source>
</evidence>
<evidence type="ECO:0000256" key="12">
    <source>
        <dbReference type="ARBA" id="ARBA00022917"/>
    </source>
</evidence>
<dbReference type="Proteomes" id="UP000243180">
    <property type="component" value="Chromosome"/>
</dbReference>
<comment type="cofactor">
    <cofactor evidence="15">
        <name>Mg(2+)</name>
        <dbReference type="ChEBI" id="CHEBI:18420"/>
    </cofactor>
    <text evidence="15">Binds 2 magnesium ions per tetramer.</text>
</comment>
<dbReference type="InterPro" id="IPR036690">
    <property type="entry name" value="Fdx_antiC-bd_sf"/>
</dbReference>
<feature type="domain" description="FDX-ACB" evidence="18">
    <location>
        <begin position="699"/>
        <end position="792"/>
    </location>
</feature>
<dbReference type="RefSeq" id="WP_096360617.1">
    <property type="nucleotide sequence ID" value="NZ_AP014879.1"/>
</dbReference>
<gene>
    <name evidence="15" type="primary">pheT</name>
    <name evidence="20" type="ORF">SCL_1498</name>
</gene>
<dbReference type="Pfam" id="PF03483">
    <property type="entry name" value="B3_4"/>
    <property type="match status" value="1"/>
</dbReference>
<evidence type="ECO:0000313" key="20">
    <source>
        <dbReference type="EMBL" id="BAV33805.1"/>
    </source>
</evidence>
<dbReference type="InterPro" id="IPR045864">
    <property type="entry name" value="aa-tRNA-synth_II/BPL/LPL"/>
</dbReference>
<dbReference type="NCBIfam" id="TIGR00472">
    <property type="entry name" value="pheT_bact"/>
    <property type="match status" value="1"/>
</dbReference>
<evidence type="ECO:0000256" key="1">
    <source>
        <dbReference type="ARBA" id="ARBA00004496"/>
    </source>
</evidence>
<keyword evidence="11 16" id="KW-0694">RNA-binding</keyword>
<keyword evidence="13 15" id="KW-0030">Aminoacyl-tRNA synthetase</keyword>
<dbReference type="InterPro" id="IPR004532">
    <property type="entry name" value="Phe-tRNA-ligase_IIc_bsu_bact"/>
</dbReference>
<dbReference type="Gene3D" id="3.30.70.380">
    <property type="entry name" value="Ferrodoxin-fold anticodon-binding domain"/>
    <property type="match status" value="1"/>
</dbReference>
<dbReference type="Gene3D" id="2.40.50.140">
    <property type="entry name" value="Nucleic acid-binding proteins"/>
    <property type="match status" value="1"/>
</dbReference>
<dbReference type="InterPro" id="IPR041616">
    <property type="entry name" value="PheRS_beta_core"/>
</dbReference>
<evidence type="ECO:0000256" key="5">
    <source>
        <dbReference type="ARBA" id="ARBA00022555"/>
    </source>
</evidence>
<comment type="subunit">
    <text evidence="3 15">Tetramer of two alpha and two beta subunits.</text>
</comment>
<dbReference type="Pfam" id="PF03147">
    <property type="entry name" value="FDX-ACB"/>
    <property type="match status" value="1"/>
</dbReference>
<dbReference type="FunFam" id="2.40.50.140:FF:000045">
    <property type="entry name" value="Phenylalanine--tRNA ligase beta subunit"/>
    <property type="match status" value="1"/>
</dbReference>
<keyword evidence="4 15" id="KW-0963">Cytoplasm</keyword>
<feature type="binding site" evidence="15">
    <location>
        <position position="463"/>
    </location>
    <ligand>
        <name>Mg(2+)</name>
        <dbReference type="ChEBI" id="CHEBI:18420"/>
        <note>shared with alpha subunit</note>
    </ligand>
</feature>
<dbReference type="EC" id="6.1.1.20" evidence="15"/>
<dbReference type="KEGG" id="slim:SCL_1498"/>
<keyword evidence="9 15" id="KW-0067">ATP-binding</keyword>
<feature type="domain" description="TRNA-binding" evidence="17">
    <location>
        <begin position="39"/>
        <end position="148"/>
    </location>
</feature>
<feature type="binding site" evidence="15">
    <location>
        <position position="454"/>
    </location>
    <ligand>
        <name>Mg(2+)</name>
        <dbReference type="ChEBI" id="CHEBI:18420"/>
        <note>shared with alpha subunit</note>
    </ligand>
</feature>
<dbReference type="PROSITE" id="PS51483">
    <property type="entry name" value="B5"/>
    <property type="match status" value="1"/>
</dbReference>
<evidence type="ECO:0000256" key="15">
    <source>
        <dbReference type="HAMAP-Rule" id="MF_00283"/>
    </source>
</evidence>
<dbReference type="EMBL" id="AP014879">
    <property type="protein sequence ID" value="BAV33805.1"/>
    <property type="molecule type" value="Genomic_DNA"/>
</dbReference>
<dbReference type="SUPFAM" id="SSF50249">
    <property type="entry name" value="Nucleic acid-binding proteins"/>
    <property type="match status" value="1"/>
</dbReference>
<accession>A0A1B4XG95</accession>
<keyword evidence="8 15" id="KW-0547">Nucleotide-binding</keyword>
<dbReference type="CDD" id="cd02796">
    <property type="entry name" value="tRNA_bind_bactPheRS"/>
    <property type="match status" value="1"/>
</dbReference>
<dbReference type="SUPFAM" id="SSF54991">
    <property type="entry name" value="Anticodon-binding domain of PheRS"/>
    <property type="match status" value="1"/>
</dbReference>
<dbReference type="SMART" id="SM00896">
    <property type="entry name" value="FDX-ACB"/>
    <property type="match status" value="1"/>
</dbReference>
<keyword evidence="12 15" id="KW-0648">Protein biosynthesis</keyword>
<dbReference type="SUPFAM" id="SSF56037">
    <property type="entry name" value="PheT/TilS domain"/>
    <property type="match status" value="1"/>
</dbReference>
<sequence>MKISEKWLREWVSPKLDTQALAHRLTMAGLEVGAVEPVAPKLDKVVVGKIVSIAPHPSADKLRLCRVDIGKGNALDIVCGAVNAAVGMRAPVALEGATLPNGMTIKRTEIRGVASSGMLCSAQELGLAESAEGLLALGADAKPGTSITEYLGLDDSALEVELTPNRGDCLSVAGLARELTAITGVKMKSPAIKPVKPKHRLRIPVKLEAQQDCPHYIGRVVTGINAQAITPMWIKEKLRRSGIRSIHPVVDVTNYVMLELGQPMHAFDFSKIHGAIHVRHAAKDESLVLLDGNRLTPRPGSLLIADDVQPLALAGIMGGMDSAVSDSTRDLFLESAWFRPGTISVRAREHGLQTDSSYRFERGVDPALQRLAMERATALILDIVGGKPGPVIEQTVKRHLPRVSPVSLRLERVKRLLGLDMPAKDAEIILQRLGMKPKKAGNKWTVTPPSYRFDISREVDLIEEIARIHGYDRLPSRRPRLDMAASPVPESDIGESRLRAGLIDRDYQEAVTYSFVEPGIQALIDPQLSPARLANPISADMAVMRTSLWPGLLQTILYNQNRQQTRIRFFELGRIFLPQGEGFHEEPVLAGAVCGEALTEQWGLPRRAVDFHDMKADVEALLVLAGIGSFVRFQPGQHPALHPGQTAEIHREGDGRIGLLGVLHPGAQSRLGLDRPVVLFELKLAALRNGKIPIFHEFSRFPSIRRDLAILVDDSTSAQAVLDCVQKAAGTLLVNLELFDEYRGKGIDSGRKSLALGLTLQDSSRTLNEDDVERVMTQVMTALQTGLGARPRQ</sequence>
<evidence type="ECO:0000256" key="10">
    <source>
        <dbReference type="ARBA" id="ARBA00022842"/>
    </source>
</evidence>
<dbReference type="FunFam" id="3.30.56.10:FF:000002">
    <property type="entry name" value="Phenylalanine--tRNA ligase beta subunit"/>
    <property type="match status" value="1"/>
</dbReference>
<evidence type="ECO:0000256" key="2">
    <source>
        <dbReference type="ARBA" id="ARBA00008653"/>
    </source>
</evidence>
<evidence type="ECO:0000259" key="17">
    <source>
        <dbReference type="PROSITE" id="PS50886"/>
    </source>
</evidence>
<keyword evidence="6 15" id="KW-0436">Ligase</keyword>
<dbReference type="InterPro" id="IPR005146">
    <property type="entry name" value="B3/B4_tRNA-bd"/>
</dbReference>
<dbReference type="InterPro" id="IPR002547">
    <property type="entry name" value="tRNA-bd_dom"/>
</dbReference>
<evidence type="ECO:0000256" key="4">
    <source>
        <dbReference type="ARBA" id="ARBA00022490"/>
    </source>
</evidence>
<comment type="similarity">
    <text evidence="2 15">Belongs to the phenylalanyl-tRNA synthetase beta subunit family. Type 1 subfamily.</text>
</comment>
<keyword evidence="21" id="KW-1185">Reference proteome</keyword>
<dbReference type="CDD" id="cd00769">
    <property type="entry name" value="PheRS_beta_core"/>
    <property type="match status" value="1"/>
</dbReference>
<evidence type="ECO:0000256" key="14">
    <source>
        <dbReference type="ARBA" id="ARBA00049255"/>
    </source>
</evidence>
<evidence type="ECO:0000256" key="13">
    <source>
        <dbReference type="ARBA" id="ARBA00023146"/>
    </source>
</evidence>
<dbReference type="InParanoid" id="A0A1B4XG95"/>
<dbReference type="InterPro" id="IPR009061">
    <property type="entry name" value="DNA-bd_dom_put_sf"/>
</dbReference>
<comment type="catalytic activity">
    <reaction evidence="14 15">
        <text>tRNA(Phe) + L-phenylalanine + ATP = L-phenylalanyl-tRNA(Phe) + AMP + diphosphate + H(+)</text>
        <dbReference type="Rhea" id="RHEA:19413"/>
        <dbReference type="Rhea" id="RHEA-COMP:9668"/>
        <dbReference type="Rhea" id="RHEA-COMP:9699"/>
        <dbReference type="ChEBI" id="CHEBI:15378"/>
        <dbReference type="ChEBI" id="CHEBI:30616"/>
        <dbReference type="ChEBI" id="CHEBI:33019"/>
        <dbReference type="ChEBI" id="CHEBI:58095"/>
        <dbReference type="ChEBI" id="CHEBI:78442"/>
        <dbReference type="ChEBI" id="CHEBI:78531"/>
        <dbReference type="ChEBI" id="CHEBI:456215"/>
        <dbReference type="EC" id="6.1.1.20"/>
    </reaction>
</comment>
<reference evidence="20 21" key="1">
    <citation type="submission" date="2015-05" db="EMBL/GenBank/DDBJ databases">
        <title>Complete genome sequence of a sulfur-oxidizing gammaproteobacterium strain HA5.</title>
        <authorList>
            <person name="Miura A."/>
            <person name="Kojima H."/>
            <person name="Fukui M."/>
        </authorList>
    </citation>
    <scope>NUCLEOTIDE SEQUENCE [LARGE SCALE GENOMIC DNA]</scope>
    <source>
        <strain evidence="20 21">HA5</strain>
    </source>
</reference>
<dbReference type="PROSITE" id="PS51447">
    <property type="entry name" value="FDX_ACB"/>
    <property type="match status" value="1"/>
</dbReference>
<name>A0A1B4XG95_9GAMM</name>
<evidence type="ECO:0000256" key="7">
    <source>
        <dbReference type="ARBA" id="ARBA00022723"/>
    </source>
</evidence>
<dbReference type="GO" id="GO:0004826">
    <property type="term" value="F:phenylalanine-tRNA ligase activity"/>
    <property type="evidence" value="ECO:0007669"/>
    <property type="project" value="UniProtKB-UniRule"/>
</dbReference>
<dbReference type="GO" id="GO:0000049">
    <property type="term" value="F:tRNA binding"/>
    <property type="evidence" value="ECO:0007669"/>
    <property type="project" value="UniProtKB-UniRule"/>
</dbReference>